<reference evidence="1" key="2">
    <citation type="submission" date="2021-02" db="EMBL/GenBank/DDBJ databases">
        <authorList>
            <person name="Kimball J.A."/>
            <person name="Haas M.W."/>
            <person name="Macchietto M."/>
            <person name="Kono T."/>
            <person name="Duquette J."/>
            <person name="Shao M."/>
        </authorList>
    </citation>
    <scope>NUCLEOTIDE SEQUENCE</scope>
    <source>
        <tissue evidence="1">Fresh leaf tissue</tissue>
    </source>
</reference>
<sequence length="98" mass="11012">MWLKNFIPGLRVVDSISKPLTLYCDNKAAVFFSHNNKSSGAAKHIDLKYLVVRERVQDHTINLEHISTKKMLADPLTKGLPPNIFQEHVAGMGLLESL</sequence>
<protein>
    <submittedName>
        <fullName evidence="1">Uncharacterized protein</fullName>
    </submittedName>
</protein>
<comment type="caution">
    <text evidence="1">The sequence shown here is derived from an EMBL/GenBank/DDBJ whole genome shotgun (WGS) entry which is preliminary data.</text>
</comment>
<proteinExistence type="predicted"/>
<evidence type="ECO:0000313" key="1">
    <source>
        <dbReference type="EMBL" id="KAG8056507.1"/>
    </source>
</evidence>
<dbReference type="Proteomes" id="UP000729402">
    <property type="component" value="Unassembled WGS sequence"/>
</dbReference>
<accession>A0A8J5V3A7</accession>
<organism evidence="1 2">
    <name type="scientific">Zizania palustris</name>
    <name type="common">Northern wild rice</name>
    <dbReference type="NCBI Taxonomy" id="103762"/>
    <lineage>
        <taxon>Eukaryota</taxon>
        <taxon>Viridiplantae</taxon>
        <taxon>Streptophyta</taxon>
        <taxon>Embryophyta</taxon>
        <taxon>Tracheophyta</taxon>
        <taxon>Spermatophyta</taxon>
        <taxon>Magnoliopsida</taxon>
        <taxon>Liliopsida</taxon>
        <taxon>Poales</taxon>
        <taxon>Poaceae</taxon>
        <taxon>BOP clade</taxon>
        <taxon>Oryzoideae</taxon>
        <taxon>Oryzeae</taxon>
        <taxon>Zizaniinae</taxon>
        <taxon>Zizania</taxon>
    </lineage>
</organism>
<dbReference type="EMBL" id="JAAALK010000287">
    <property type="protein sequence ID" value="KAG8056507.1"/>
    <property type="molecule type" value="Genomic_DNA"/>
</dbReference>
<evidence type="ECO:0000313" key="2">
    <source>
        <dbReference type="Proteomes" id="UP000729402"/>
    </source>
</evidence>
<gene>
    <name evidence="1" type="ORF">GUJ93_ZPchr0002g23482</name>
</gene>
<dbReference type="AlphaFoldDB" id="A0A8J5V3A7"/>
<dbReference type="CDD" id="cd09272">
    <property type="entry name" value="RNase_HI_RT_Ty1"/>
    <property type="match status" value="1"/>
</dbReference>
<name>A0A8J5V3A7_ZIZPA</name>
<keyword evidence="2" id="KW-1185">Reference proteome</keyword>
<reference evidence="1" key="1">
    <citation type="journal article" date="2021" name="bioRxiv">
        <title>Whole Genome Assembly and Annotation of Northern Wild Rice, Zizania palustris L., Supports a Whole Genome Duplication in the Zizania Genus.</title>
        <authorList>
            <person name="Haas M."/>
            <person name="Kono T."/>
            <person name="Macchietto M."/>
            <person name="Millas R."/>
            <person name="McGilp L."/>
            <person name="Shao M."/>
            <person name="Duquette J."/>
            <person name="Hirsch C.N."/>
            <person name="Kimball J."/>
        </authorList>
    </citation>
    <scope>NUCLEOTIDE SEQUENCE</scope>
    <source>
        <tissue evidence="1">Fresh leaf tissue</tissue>
    </source>
</reference>
<dbReference type="OrthoDB" id="780992at2759"/>